<sequence length="905" mass="97500">MDHWLALISQALVVAQPAWLVVDRQLLSDFAGSASFAIWLLAQTPQIYENYARGSVSGLSPFFLIQWMFGDLTNLIGAVLTHQLFFQVALASYFCSIDTVLLGQFWYYSRKESQNDADRLSITAEEEERLLEEQYQSPLMSPTHSRHDSASIRTTSTRSRWGYHSMRQGPATHERSASKGERSRSLSGPRRQRLTSGTTTTSSSGHSEFSSHDESYPQPHPHRYRQHSQNQQTTSLLASTSNVSATYRALSQAALSVAQIADEAAAVRRGRSRDTYHADGRSASRAPEETKAARPSVGKRARSERNVGAAVSTRHPRNAGGLRAIFDGAWVQDGVEEGQGSGSTRDASASTQRRRPMAGASRSSRERSRGQEQNQNQKAASRRAGDDTESSGDDGGSGSQVRESKEALQRSIGSEAADRSGSASDSPADVEASRLRSDRHDTSKAQATLAQEAGLAANMASLRSDASTESSPSSTKSQFGYGFPSISVSDLTAAASSAPLESGATIRPWVTPQSLEETGRVQEGDSPILEEHRDENVRSAFTPRRTASRPSRPRTRTNFSHLAGSVGSMGNGRHGSPADASLSASQSLASLHSAAHPNSTRSPTAARAGAGMVLLSVGMLFALGQQVPGQRSAGRGGGRGSAGIIRWNGIADVGQTIPAVRSDLDWNKVVTGSSKRDASVSASPLRRGTGLSVLQTILGSRDDSSDAFASSKDGSLVGRSFGDDLIMRSDHEDDRRKDRHRADPKDPQRGSPHEPGPAPPTEAPKHPVKDRPKEKIDWEQLIGRSSAWTCTVLYLTSRLPQIWSNHMRKSVEGLSMLLFVAAFLGNLFYTISILANPKAGDWWTLVTGGGGGGAGATVIGAAVGMEKLTPEQNTYLRESLPFLIGSFGASFFDVTILSQWYTFRQ</sequence>
<keyword evidence="2 8" id="KW-0812">Transmembrane</keyword>
<feature type="compositionally biased region" description="Low complexity" evidence="7">
    <location>
        <begin position="464"/>
        <end position="477"/>
    </location>
</feature>
<feature type="compositionally biased region" description="Low complexity" evidence="7">
    <location>
        <begin position="577"/>
        <end position="595"/>
    </location>
</feature>
<feature type="compositionally biased region" description="Basic and acidic residues" evidence="7">
    <location>
        <begin position="272"/>
        <end position="292"/>
    </location>
</feature>
<feature type="compositionally biased region" description="Low complexity" evidence="7">
    <location>
        <begin position="151"/>
        <end position="160"/>
    </location>
</feature>
<accession>A0A177TJF2</accession>
<feature type="region of interest" description="Disordered" evidence="7">
    <location>
        <begin position="510"/>
        <end position="605"/>
    </location>
</feature>
<dbReference type="InterPro" id="IPR051415">
    <property type="entry name" value="LAAT-1"/>
</dbReference>
<dbReference type="Gene3D" id="1.20.1280.290">
    <property type="match status" value="2"/>
</dbReference>
<evidence type="ECO:0000256" key="7">
    <source>
        <dbReference type="SAM" id="MobiDB-lite"/>
    </source>
</evidence>
<reference evidence="10" key="2">
    <citation type="journal article" date="2019" name="IMA Fungus">
        <title>Genome sequencing and comparison of five Tilletia species to identify candidate genes for the detection of regulated species infecting wheat.</title>
        <authorList>
            <person name="Nguyen H.D.T."/>
            <person name="Sultana T."/>
            <person name="Kesanakurti P."/>
            <person name="Hambleton S."/>
        </authorList>
    </citation>
    <scope>NUCLEOTIDE SEQUENCE</scope>
    <source>
        <strain evidence="10">DAOMC 236416</strain>
    </source>
</reference>
<feature type="signal peptide" evidence="9">
    <location>
        <begin position="1"/>
        <end position="17"/>
    </location>
</feature>
<dbReference type="Proteomes" id="UP000077521">
    <property type="component" value="Unassembled WGS sequence"/>
</dbReference>
<feature type="region of interest" description="Disordered" evidence="7">
    <location>
        <begin position="334"/>
        <end position="446"/>
    </location>
</feature>
<evidence type="ECO:0000256" key="4">
    <source>
        <dbReference type="ARBA" id="ARBA00023136"/>
    </source>
</evidence>
<comment type="caution">
    <text evidence="10">The sequence shown here is derived from an EMBL/GenBank/DDBJ whole genome shotgun (WGS) entry which is preliminary data.</text>
</comment>
<dbReference type="GO" id="GO:0034488">
    <property type="term" value="P:basic amino acid transmembrane export from vacuole"/>
    <property type="evidence" value="ECO:0007669"/>
    <property type="project" value="TreeGrafter"/>
</dbReference>
<feature type="compositionally biased region" description="Basic and acidic residues" evidence="7">
    <location>
        <begin position="721"/>
        <end position="752"/>
    </location>
</feature>
<evidence type="ECO:0000256" key="9">
    <source>
        <dbReference type="SAM" id="SignalP"/>
    </source>
</evidence>
<dbReference type="Pfam" id="PF04193">
    <property type="entry name" value="PQ-loop"/>
    <property type="match status" value="2"/>
</dbReference>
<feature type="region of interest" description="Disordered" evidence="7">
    <location>
        <begin position="460"/>
        <end position="479"/>
    </location>
</feature>
<evidence type="ECO:0000256" key="1">
    <source>
        <dbReference type="ARBA" id="ARBA00004141"/>
    </source>
</evidence>
<feature type="transmembrane region" description="Helical" evidence="8">
    <location>
        <begin position="814"/>
        <end position="836"/>
    </location>
</feature>
<feature type="compositionally biased region" description="Basic and acidic residues" evidence="7">
    <location>
        <begin position="172"/>
        <end position="184"/>
    </location>
</feature>
<feature type="region of interest" description="Disordered" evidence="7">
    <location>
        <begin position="134"/>
        <end position="235"/>
    </location>
</feature>
<feature type="compositionally biased region" description="Polar residues" evidence="7">
    <location>
        <begin position="342"/>
        <end position="351"/>
    </location>
</feature>
<feature type="region of interest" description="Disordered" evidence="7">
    <location>
        <begin position="266"/>
        <end position="319"/>
    </location>
</feature>
<feature type="compositionally biased region" description="Polar residues" evidence="7">
    <location>
        <begin position="134"/>
        <end position="143"/>
    </location>
</feature>
<dbReference type="SMART" id="SM00679">
    <property type="entry name" value="CTNS"/>
    <property type="match status" value="2"/>
</dbReference>
<keyword evidence="9" id="KW-0732">Signal</keyword>
<evidence type="ECO:0000256" key="2">
    <source>
        <dbReference type="ARBA" id="ARBA00022692"/>
    </source>
</evidence>
<proteinExistence type="inferred from homology"/>
<comment type="catalytic activity">
    <reaction evidence="6">
        <text>L-histidine(out) + L-arginine(in) = L-histidine(in) + L-arginine(out)</text>
        <dbReference type="Rhea" id="RHEA:71063"/>
        <dbReference type="ChEBI" id="CHEBI:32682"/>
        <dbReference type="ChEBI" id="CHEBI:57595"/>
    </reaction>
</comment>
<dbReference type="FunFam" id="1.20.1280.290:FF:000009">
    <property type="entry name" value="PQ loop repeat family protein"/>
    <property type="match status" value="1"/>
</dbReference>
<protein>
    <submittedName>
        <fullName evidence="10">Uncharacterized protein</fullName>
    </submittedName>
</protein>
<feature type="transmembrane region" description="Helical" evidence="8">
    <location>
        <begin position="842"/>
        <end position="862"/>
    </location>
</feature>
<gene>
    <name evidence="10" type="ORF">A4X13_0g519</name>
</gene>
<keyword evidence="3 8" id="KW-1133">Transmembrane helix</keyword>
<evidence type="ECO:0000313" key="11">
    <source>
        <dbReference type="Proteomes" id="UP000077521"/>
    </source>
</evidence>
<dbReference type="AlphaFoldDB" id="A0A177TJF2"/>
<name>A0A177TJF2_9BASI</name>
<organism evidence="10 11">
    <name type="scientific">Tilletia indica</name>
    <dbReference type="NCBI Taxonomy" id="43049"/>
    <lineage>
        <taxon>Eukaryota</taxon>
        <taxon>Fungi</taxon>
        <taxon>Dikarya</taxon>
        <taxon>Basidiomycota</taxon>
        <taxon>Ustilaginomycotina</taxon>
        <taxon>Exobasidiomycetes</taxon>
        <taxon>Tilletiales</taxon>
        <taxon>Tilletiaceae</taxon>
        <taxon>Tilletia</taxon>
    </lineage>
</organism>
<dbReference type="PANTHER" id="PTHR16201:SF34">
    <property type="entry name" value="LYSOSOMAL AMINO ACID TRANSPORTER 1"/>
    <property type="match status" value="1"/>
</dbReference>
<dbReference type="PANTHER" id="PTHR16201">
    <property type="entry name" value="SEVEN TRANSMEMBRANE PROTEIN 1-RELATED"/>
    <property type="match status" value="1"/>
</dbReference>
<comment type="similarity">
    <text evidence="5">Belongs to the laat-1 family.</text>
</comment>
<feature type="compositionally biased region" description="Low complexity" evidence="7">
    <location>
        <begin position="195"/>
        <end position="208"/>
    </location>
</feature>
<keyword evidence="4 8" id="KW-0472">Membrane</keyword>
<feature type="region of interest" description="Disordered" evidence="7">
    <location>
        <begin position="720"/>
        <end position="772"/>
    </location>
</feature>
<feature type="compositionally biased region" description="Basic and acidic residues" evidence="7">
    <location>
        <begin position="763"/>
        <end position="772"/>
    </location>
</feature>
<dbReference type="InterPro" id="IPR006603">
    <property type="entry name" value="PQ-loop_rpt"/>
</dbReference>
<feature type="transmembrane region" description="Helical" evidence="8">
    <location>
        <begin position="882"/>
        <end position="901"/>
    </location>
</feature>
<feature type="compositionally biased region" description="Basic and acidic residues" evidence="7">
    <location>
        <begin position="431"/>
        <end position="443"/>
    </location>
</feature>
<evidence type="ECO:0000256" key="6">
    <source>
        <dbReference type="ARBA" id="ARBA00050768"/>
    </source>
</evidence>
<dbReference type="EMBL" id="LWDF02000017">
    <property type="protein sequence ID" value="KAE8260135.1"/>
    <property type="molecule type" value="Genomic_DNA"/>
</dbReference>
<reference evidence="10" key="1">
    <citation type="submission" date="2016-04" db="EMBL/GenBank/DDBJ databases">
        <authorList>
            <person name="Nguyen H.D."/>
            <person name="Samba Siva P."/>
            <person name="Cullis J."/>
            <person name="Levesque C.A."/>
            <person name="Hambleton S."/>
        </authorList>
    </citation>
    <scope>NUCLEOTIDE SEQUENCE</scope>
    <source>
        <strain evidence="10">DAOMC 236416</strain>
    </source>
</reference>
<keyword evidence="11" id="KW-1185">Reference proteome</keyword>
<dbReference type="GO" id="GO:0015174">
    <property type="term" value="F:basic amino acid transmembrane transporter activity"/>
    <property type="evidence" value="ECO:0007669"/>
    <property type="project" value="TreeGrafter"/>
</dbReference>
<comment type="subcellular location">
    <subcellularLocation>
        <location evidence="1">Membrane</location>
        <topology evidence="1">Multi-pass membrane protein</topology>
    </subcellularLocation>
</comment>
<evidence type="ECO:0000313" key="10">
    <source>
        <dbReference type="EMBL" id="KAE8260135.1"/>
    </source>
</evidence>
<evidence type="ECO:0000256" key="8">
    <source>
        <dbReference type="SAM" id="Phobius"/>
    </source>
</evidence>
<evidence type="ECO:0000256" key="5">
    <source>
        <dbReference type="ARBA" id="ARBA00038039"/>
    </source>
</evidence>
<feature type="compositionally biased region" description="Basic and acidic residues" evidence="7">
    <location>
        <begin position="517"/>
        <end position="537"/>
    </location>
</feature>
<feature type="chain" id="PRO_5043803100" evidence="9">
    <location>
        <begin position="18"/>
        <end position="905"/>
    </location>
</feature>
<dbReference type="GO" id="GO:0000329">
    <property type="term" value="C:fungal-type vacuole membrane"/>
    <property type="evidence" value="ECO:0007669"/>
    <property type="project" value="TreeGrafter"/>
</dbReference>
<evidence type="ECO:0000256" key="3">
    <source>
        <dbReference type="ARBA" id="ARBA00022989"/>
    </source>
</evidence>